<name>A0ACC4CBT0_POPAL</name>
<gene>
    <name evidence="1" type="ORF">D5086_011091</name>
</gene>
<comment type="caution">
    <text evidence="1">The sequence shown here is derived from an EMBL/GenBank/DDBJ whole genome shotgun (WGS) entry which is preliminary data.</text>
</comment>
<accession>A0ACC4CBT0</accession>
<keyword evidence="2" id="KW-1185">Reference proteome</keyword>
<organism evidence="1 2">
    <name type="scientific">Populus alba</name>
    <name type="common">White poplar</name>
    <dbReference type="NCBI Taxonomy" id="43335"/>
    <lineage>
        <taxon>Eukaryota</taxon>
        <taxon>Viridiplantae</taxon>
        <taxon>Streptophyta</taxon>
        <taxon>Embryophyta</taxon>
        <taxon>Tracheophyta</taxon>
        <taxon>Spermatophyta</taxon>
        <taxon>Magnoliopsida</taxon>
        <taxon>eudicotyledons</taxon>
        <taxon>Gunneridae</taxon>
        <taxon>Pentapetalae</taxon>
        <taxon>rosids</taxon>
        <taxon>fabids</taxon>
        <taxon>Malpighiales</taxon>
        <taxon>Salicaceae</taxon>
        <taxon>Saliceae</taxon>
        <taxon>Populus</taxon>
    </lineage>
</organism>
<protein>
    <submittedName>
        <fullName evidence="1">Uncharacterized protein</fullName>
    </submittedName>
</protein>
<proteinExistence type="predicted"/>
<evidence type="ECO:0000313" key="2">
    <source>
        <dbReference type="Proteomes" id="UP000309997"/>
    </source>
</evidence>
<dbReference type="EMBL" id="RCHU02000005">
    <property type="protein sequence ID" value="KAL3592451.1"/>
    <property type="molecule type" value="Genomic_DNA"/>
</dbReference>
<reference evidence="1 2" key="1">
    <citation type="journal article" date="2024" name="Plant Biotechnol. J.">
        <title>Genome and CRISPR/Cas9 system of a widespread forest tree (Populus alba) in the world.</title>
        <authorList>
            <person name="Liu Y.J."/>
            <person name="Jiang P.F."/>
            <person name="Han X.M."/>
            <person name="Li X.Y."/>
            <person name="Wang H.M."/>
            <person name="Wang Y.J."/>
            <person name="Wang X.X."/>
            <person name="Zeng Q.Y."/>
        </authorList>
    </citation>
    <scope>NUCLEOTIDE SEQUENCE [LARGE SCALE GENOMIC DNA]</scope>
    <source>
        <strain evidence="2">cv. PAL-ZL1</strain>
    </source>
</reference>
<dbReference type="Proteomes" id="UP000309997">
    <property type="component" value="Unassembled WGS sequence"/>
</dbReference>
<sequence length="595" mass="65479">MEKKSKRSVSLMTMMFLFFIVISADFQGCLSAASQTPIKGESRTPANDRFGSSVFFRVTGNVYPTGYYSVILNIGNPPKAFDFDIDTGSDLTWVQCDAPCKGCTKPRDKLYKPKNNLVPCSNSICKAVSTGENYHCEAPDDQCDYEIEYADLGSSIGVLLSDSFPLRLANGTLLQPKMAFGCGYDQKHLGPHAPPDTAGILGLGRGKVSILSQLRALGITQNVVGHCFGRARGGFLFFGGQPFPSPGITWTPMLRGSSDSLYSSGPAELLFGGKPTGIKGLQLIFDSGSSYTYFNAQVYQSVLNLVRKDLAGKPLKDAPEEKELAVCWKTAKPIKSILDIKSYFKPLTISFMNAKNVQLQLAPEDYLIITKDGNVCLGILNGSEQQLGNFNVIGVNRPITASQLNDVVALPERLRGWNLTVTVTFSDLLLVSAVHGPELAGELYKFEGGLEERLFCQHKRLPSKLQKKLYTCALETHCPKTNFEIKTRKGLALVDIVREATTCYSNRFVFQIKMKSDVRVPLINDEFQNFIGPSFQIVEPVFSPSRNWAGIDRDTDIANFPFSRNGDPDLPLPQGLRPNRSFGLLPSTVKTHGHF</sequence>
<evidence type="ECO:0000313" key="1">
    <source>
        <dbReference type="EMBL" id="KAL3592451.1"/>
    </source>
</evidence>